<dbReference type="EMBL" id="LSFN01000014">
    <property type="protein sequence ID" value="OAB74933.1"/>
    <property type="molecule type" value="Genomic_DNA"/>
</dbReference>
<dbReference type="InterPro" id="IPR036514">
    <property type="entry name" value="SGNH_hydro_sf"/>
</dbReference>
<name>A0A162KW59_9BACL</name>
<protein>
    <submittedName>
        <fullName evidence="2">GDSL family lipase</fullName>
    </submittedName>
</protein>
<dbReference type="CDD" id="cd00229">
    <property type="entry name" value="SGNH_hydrolase"/>
    <property type="match status" value="1"/>
</dbReference>
<evidence type="ECO:0000259" key="1">
    <source>
        <dbReference type="Pfam" id="PF13472"/>
    </source>
</evidence>
<feature type="domain" description="SGNH hydrolase-type esterase" evidence="1">
    <location>
        <begin position="194"/>
        <end position="344"/>
    </location>
</feature>
<dbReference type="AlphaFoldDB" id="A0A162KW59"/>
<dbReference type="InterPro" id="IPR053140">
    <property type="entry name" value="GDSL_Rv0518-like"/>
</dbReference>
<dbReference type="PANTHER" id="PTHR43784:SF2">
    <property type="entry name" value="GDSL-LIKE LIPASE_ACYLHYDROLASE, PUTATIVE (AFU_ORTHOLOGUE AFUA_2G00820)-RELATED"/>
    <property type="match status" value="1"/>
</dbReference>
<sequence length="377" mass="41954">MHNDYTSATILSTVTNFIMNHDKPFTHTYRTYIRLRESGPQTLHFWHSNAVDSTWDMGQIAAASDLGGKWRIEAAFVADGGMEPKGDVVKGSQVPLTFDGNISKIVQSGEKFWSDEVQIDIPAGHFLAFTWSITTMSSGKTIPFNTETLLATVYDAPGILADQESSNSYQESENQLVVPTFIGYKKQVEKQLIFLGDSITQGVRTAKDQYEYWVARIAAELPTTTGVWNIGSGWARAYDAATDGAWLYKAKQADEIVIVLGVNDLGTANRIATQLMTDLTTIISTLKINNPLINIILCTVPTFNFTDEQEKAWRKVNDQIRTKPPIGVDRVFDIAEVLSQDAPNDHQLKPEYMTNMYDPHPNGIAGKAIAEAFLAWY</sequence>
<dbReference type="Pfam" id="PF13472">
    <property type="entry name" value="Lipase_GDSL_2"/>
    <property type="match status" value="1"/>
</dbReference>
<evidence type="ECO:0000313" key="3">
    <source>
        <dbReference type="Proteomes" id="UP000077134"/>
    </source>
</evidence>
<dbReference type="InterPro" id="IPR013830">
    <property type="entry name" value="SGNH_hydro"/>
</dbReference>
<organism evidence="2 3">
    <name type="scientific">Paenibacillus crassostreae</name>
    <dbReference type="NCBI Taxonomy" id="1763538"/>
    <lineage>
        <taxon>Bacteria</taxon>
        <taxon>Bacillati</taxon>
        <taxon>Bacillota</taxon>
        <taxon>Bacilli</taxon>
        <taxon>Bacillales</taxon>
        <taxon>Paenibacillaceae</taxon>
        <taxon>Paenibacillus</taxon>
    </lineage>
</organism>
<keyword evidence="3" id="KW-1185">Reference proteome</keyword>
<evidence type="ECO:0000313" key="2">
    <source>
        <dbReference type="EMBL" id="OAB74933.1"/>
    </source>
</evidence>
<dbReference type="KEGG" id="pcx:LPB68_01360"/>
<accession>A0A162KW59</accession>
<reference evidence="2 3" key="1">
    <citation type="submission" date="2016-02" db="EMBL/GenBank/DDBJ databases">
        <title>Paenibacillus sp. LPB0068, isolated from Crassostrea gigas.</title>
        <authorList>
            <person name="Shin S.-K."/>
            <person name="Yi H."/>
        </authorList>
    </citation>
    <scope>NUCLEOTIDE SEQUENCE [LARGE SCALE GENOMIC DNA]</scope>
    <source>
        <strain evidence="2 3">LPB0068</strain>
    </source>
</reference>
<proteinExistence type="predicted"/>
<dbReference type="Gene3D" id="3.40.50.1110">
    <property type="entry name" value="SGNH hydrolase"/>
    <property type="match status" value="1"/>
</dbReference>
<comment type="caution">
    <text evidence="2">The sequence shown here is derived from an EMBL/GenBank/DDBJ whole genome shotgun (WGS) entry which is preliminary data.</text>
</comment>
<dbReference type="STRING" id="1763538.LPB68_01360"/>
<dbReference type="OrthoDB" id="1828825at2"/>
<dbReference type="SUPFAM" id="SSF52266">
    <property type="entry name" value="SGNH hydrolase"/>
    <property type="match status" value="1"/>
</dbReference>
<dbReference type="Proteomes" id="UP000077134">
    <property type="component" value="Unassembled WGS sequence"/>
</dbReference>
<gene>
    <name evidence="2" type="ORF">PNBC_12595</name>
</gene>
<dbReference type="PANTHER" id="PTHR43784">
    <property type="entry name" value="GDSL-LIKE LIPASE/ACYLHYDROLASE, PUTATIVE (AFU_ORTHOLOGUE AFUA_2G00820)-RELATED"/>
    <property type="match status" value="1"/>
</dbReference>